<organism evidence="2 3">
    <name type="scientific">Rosa chinensis</name>
    <name type="common">China rose</name>
    <dbReference type="NCBI Taxonomy" id="74649"/>
    <lineage>
        <taxon>Eukaryota</taxon>
        <taxon>Viridiplantae</taxon>
        <taxon>Streptophyta</taxon>
        <taxon>Embryophyta</taxon>
        <taxon>Tracheophyta</taxon>
        <taxon>Spermatophyta</taxon>
        <taxon>Magnoliopsida</taxon>
        <taxon>eudicotyledons</taxon>
        <taxon>Gunneridae</taxon>
        <taxon>Pentapetalae</taxon>
        <taxon>rosids</taxon>
        <taxon>fabids</taxon>
        <taxon>Rosales</taxon>
        <taxon>Rosaceae</taxon>
        <taxon>Rosoideae</taxon>
        <taxon>Rosoideae incertae sedis</taxon>
        <taxon>Rosa</taxon>
    </lineage>
</organism>
<protein>
    <submittedName>
        <fullName evidence="2">Uncharacterized protein</fullName>
    </submittedName>
</protein>
<dbReference type="EMBL" id="PDCK01000044">
    <property type="protein sequence ID" value="PRQ27470.1"/>
    <property type="molecule type" value="Genomic_DNA"/>
</dbReference>
<evidence type="ECO:0000256" key="1">
    <source>
        <dbReference type="SAM" id="MobiDB-lite"/>
    </source>
</evidence>
<evidence type="ECO:0000313" key="2">
    <source>
        <dbReference type="EMBL" id="PRQ27470.1"/>
    </source>
</evidence>
<dbReference type="Proteomes" id="UP000238479">
    <property type="component" value="Chromosome 6"/>
</dbReference>
<feature type="compositionally biased region" description="Polar residues" evidence="1">
    <location>
        <begin position="10"/>
        <end position="19"/>
    </location>
</feature>
<sequence>MWSLGRKESNNYGTKSAFNSRREKRGKRERDGDMSIYIPYCSHTRIYMRKGQVIERSNASRDIIYIYIFVSFL</sequence>
<dbReference type="Gramene" id="PRQ27470">
    <property type="protein sequence ID" value="PRQ27470"/>
    <property type="gene ID" value="RchiOBHm_Chr6g0305651"/>
</dbReference>
<evidence type="ECO:0000313" key="3">
    <source>
        <dbReference type="Proteomes" id="UP000238479"/>
    </source>
</evidence>
<keyword evidence="3" id="KW-1185">Reference proteome</keyword>
<reference evidence="2 3" key="1">
    <citation type="journal article" date="2018" name="Nat. Genet.">
        <title>The Rosa genome provides new insights in the design of modern roses.</title>
        <authorList>
            <person name="Bendahmane M."/>
        </authorList>
    </citation>
    <scope>NUCLEOTIDE SEQUENCE [LARGE SCALE GENOMIC DNA]</scope>
    <source>
        <strain evidence="3">cv. Old Blush</strain>
    </source>
</reference>
<dbReference type="AlphaFoldDB" id="A0A2P6PZV5"/>
<proteinExistence type="predicted"/>
<comment type="caution">
    <text evidence="2">The sequence shown here is derived from an EMBL/GenBank/DDBJ whole genome shotgun (WGS) entry which is preliminary data.</text>
</comment>
<gene>
    <name evidence="2" type="ORF">RchiOBHm_Chr6g0305651</name>
</gene>
<name>A0A2P6PZV5_ROSCH</name>
<feature type="region of interest" description="Disordered" evidence="1">
    <location>
        <begin position="1"/>
        <end position="31"/>
    </location>
</feature>
<accession>A0A2P6PZV5</accession>